<evidence type="ECO:0000256" key="3">
    <source>
        <dbReference type="ARBA" id="ARBA00022989"/>
    </source>
</evidence>
<feature type="region of interest" description="Disordered" evidence="5">
    <location>
        <begin position="248"/>
        <end position="271"/>
    </location>
</feature>
<keyword evidence="4 6" id="KW-0472">Membrane</keyword>
<keyword evidence="8" id="KW-1185">Reference proteome</keyword>
<dbReference type="EMBL" id="CAJVRL010000063">
    <property type="protein sequence ID" value="CAG8955485.1"/>
    <property type="molecule type" value="Genomic_DNA"/>
</dbReference>
<dbReference type="Proteomes" id="UP000696280">
    <property type="component" value="Unassembled WGS sequence"/>
</dbReference>
<dbReference type="OrthoDB" id="3555539at2759"/>
<keyword evidence="2 6" id="KW-0812">Transmembrane</keyword>
<feature type="region of interest" description="Disordered" evidence="5">
    <location>
        <begin position="210"/>
        <end position="230"/>
    </location>
</feature>
<name>A0A9N9L0I0_9HELO</name>
<dbReference type="PANTHER" id="PTHR15549">
    <property type="entry name" value="PAIRED IMMUNOGLOBULIN-LIKE TYPE 2 RECEPTOR"/>
    <property type="match status" value="1"/>
</dbReference>
<feature type="transmembrane region" description="Helical" evidence="6">
    <location>
        <begin position="137"/>
        <end position="163"/>
    </location>
</feature>
<dbReference type="InterPro" id="IPR051694">
    <property type="entry name" value="Immunoregulatory_rcpt-like"/>
</dbReference>
<reference evidence="7" key="1">
    <citation type="submission" date="2021-07" db="EMBL/GenBank/DDBJ databases">
        <authorList>
            <person name="Durling M."/>
        </authorList>
    </citation>
    <scope>NUCLEOTIDE SEQUENCE</scope>
</reference>
<accession>A0A9N9L0I0</accession>
<comment type="caution">
    <text evidence="7">The sequence shown here is derived from an EMBL/GenBank/DDBJ whole genome shotgun (WGS) entry which is preliminary data.</text>
</comment>
<feature type="region of interest" description="Disordered" evidence="5">
    <location>
        <begin position="93"/>
        <end position="113"/>
    </location>
</feature>
<evidence type="ECO:0000313" key="7">
    <source>
        <dbReference type="EMBL" id="CAG8955485.1"/>
    </source>
</evidence>
<evidence type="ECO:0000256" key="2">
    <source>
        <dbReference type="ARBA" id="ARBA00022692"/>
    </source>
</evidence>
<evidence type="ECO:0000256" key="6">
    <source>
        <dbReference type="SAM" id="Phobius"/>
    </source>
</evidence>
<sequence>MCCFVGNTTLLMNDRPHLILNPSILHYYSKLAIENKLIIQPQDILCQCGPASETAYVQNILTTCLTRACTTNEILTYNLWAQNECIIASVSPTSTSTTSKRSTATPKPRTTTVAGGSVVTVTSSPSTTSPPKKKSNLGIIIGSVVGGLVVIGLLCMAIIFCLWRRSKGKARKRAEHAANPHILPPQPTAAGHLPYQVPMVESKVVSPATTMVSPVSPMEKPGGLGGRMTPGTMEMQGEGRREFVEMGGGEARKPVGGPGQEPAEMWTGGAR</sequence>
<evidence type="ECO:0000256" key="1">
    <source>
        <dbReference type="ARBA" id="ARBA00004167"/>
    </source>
</evidence>
<evidence type="ECO:0000256" key="4">
    <source>
        <dbReference type="ARBA" id="ARBA00023136"/>
    </source>
</evidence>
<evidence type="ECO:0000313" key="8">
    <source>
        <dbReference type="Proteomes" id="UP000696280"/>
    </source>
</evidence>
<proteinExistence type="predicted"/>
<protein>
    <submittedName>
        <fullName evidence="7">Uncharacterized protein</fullName>
    </submittedName>
</protein>
<keyword evidence="3 6" id="KW-1133">Transmembrane helix</keyword>
<gene>
    <name evidence="7" type="ORF">HYFRA_00010352</name>
</gene>
<organism evidence="7 8">
    <name type="scientific">Hymenoscyphus fraxineus</name>
    <dbReference type="NCBI Taxonomy" id="746836"/>
    <lineage>
        <taxon>Eukaryota</taxon>
        <taxon>Fungi</taxon>
        <taxon>Dikarya</taxon>
        <taxon>Ascomycota</taxon>
        <taxon>Pezizomycotina</taxon>
        <taxon>Leotiomycetes</taxon>
        <taxon>Helotiales</taxon>
        <taxon>Helotiaceae</taxon>
        <taxon>Hymenoscyphus</taxon>
    </lineage>
</organism>
<dbReference type="AlphaFoldDB" id="A0A9N9L0I0"/>
<evidence type="ECO:0000256" key="5">
    <source>
        <dbReference type="SAM" id="MobiDB-lite"/>
    </source>
</evidence>
<dbReference type="GO" id="GO:0016020">
    <property type="term" value="C:membrane"/>
    <property type="evidence" value="ECO:0007669"/>
    <property type="project" value="UniProtKB-SubCell"/>
</dbReference>
<dbReference type="GO" id="GO:0071944">
    <property type="term" value="C:cell periphery"/>
    <property type="evidence" value="ECO:0007669"/>
    <property type="project" value="UniProtKB-ARBA"/>
</dbReference>
<comment type="subcellular location">
    <subcellularLocation>
        <location evidence="1">Membrane</location>
        <topology evidence="1">Single-pass membrane protein</topology>
    </subcellularLocation>
</comment>